<dbReference type="EMBL" id="PQGA01000006">
    <property type="protein sequence ID" value="POR51638.1"/>
    <property type="molecule type" value="Genomic_DNA"/>
</dbReference>
<protein>
    <submittedName>
        <fullName evidence="1">Putative Zn-binding protein involved in type VI secretion</fullName>
    </submittedName>
</protein>
<evidence type="ECO:0000313" key="1">
    <source>
        <dbReference type="EMBL" id="POR51638.1"/>
    </source>
</evidence>
<dbReference type="Gene3D" id="2.60.200.60">
    <property type="match status" value="1"/>
</dbReference>
<name>A0A2S4MA70_9BURK</name>
<sequence>MAGKKYIVVGDAHSHGGQVVTGAPNSRVEGKAIARVGDAAVCAIHGPTVIAEASGNATYDGKAAAVDGDLLACGARLIASQSTTGG</sequence>
<organism evidence="1 2">
    <name type="scientific">Paraburkholderia eburnea</name>
    <dbReference type="NCBI Taxonomy" id="1189126"/>
    <lineage>
        <taxon>Bacteria</taxon>
        <taxon>Pseudomonadati</taxon>
        <taxon>Pseudomonadota</taxon>
        <taxon>Betaproteobacteria</taxon>
        <taxon>Burkholderiales</taxon>
        <taxon>Burkholderiaceae</taxon>
        <taxon>Paraburkholderia</taxon>
    </lineage>
</organism>
<keyword evidence="2" id="KW-1185">Reference proteome</keyword>
<comment type="caution">
    <text evidence="1">The sequence shown here is derived from an EMBL/GenBank/DDBJ whole genome shotgun (WGS) entry which is preliminary data.</text>
</comment>
<dbReference type="Pfam" id="PF05488">
    <property type="entry name" value="PAAR_motif"/>
    <property type="match status" value="1"/>
</dbReference>
<dbReference type="Proteomes" id="UP000237381">
    <property type="component" value="Unassembled WGS sequence"/>
</dbReference>
<dbReference type="AlphaFoldDB" id="A0A2S4MA70"/>
<proteinExistence type="predicted"/>
<dbReference type="CDD" id="cd14744">
    <property type="entry name" value="PAAR_CT_2"/>
    <property type="match status" value="1"/>
</dbReference>
<reference evidence="1 2" key="1">
    <citation type="submission" date="2018-01" db="EMBL/GenBank/DDBJ databases">
        <title>Genomic Encyclopedia of Type Strains, Phase III (KMG-III): the genomes of soil and plant-associated and newly described type strains.</title>
        <authorList>
            <person name="Whitman W."/>
        </authorList>
    </citation>
    <scope>NUCLEOTIDE SEQUENCE [LARGE SCALE GENOMIC DNA]</scope>
    <source>
        <strain evidence="1 2">JCM 18070</strain>
    </source>
</reference>
<evidence type="ECO:0000313" key="2">
    <source>
        <dbReference type="Proteomes" id="UP000237381"/>
    </source>
</evidence>
<dbReference type="RefSeq" id="WP_103704878.1">
    <property type="nucleotide sequence ID" value="NZ_PQGA01000006.1"/>
</dbReference>
<accession>A0A2S4MA70</accession>
<dbReference type="InterPro" id="IPR008727">
    <property type="entry name" value="PAAR_motif"/>
</dbReference>
<gene>
    <name evidence="1" type="ORF">B0G62_106172</name>
</gene>
<dbReference type="OrthoDB" id="8565659at2"/>